<dbReference type="InterPro" id="IPR017938">
    <property type="entry name" value="Riboflavin_synthase-like_b-brl"/>
</dbReference>
<gene>
    <name evidence="3" type="ORF">K9D25_20800</name>
</gene>
<dbReference type="EMBL" id="CP083239">
    <property type="protein sequence ID" value="UOK71107.1"/>
    <property type="molecule type" value="Genomic_DNA"/>
</dbReference>
<dbReference type="InterPro" id="IPR017927">
    <property type="entry name" value="FAD-bd_FR_type"/>
</dbReference>
<feature type="domain" description="FAD-binding FR-type" evidence="2">
    <location>
        <begin position="21"/>
        <end position="125"/>
    </location>
</feature>
<dbReference type="Pfam" id="PF04954">
    <property type="entry name" value="SIP"/>
    <property type="match status" value="1"/>
</dbReference>
<dbReference type="PROSITE" id="PS51384">
    <property type="entry name" value="FAD_FR"/>
    <property type="match status" value="1"/>
</dbReference>
<protein>
    <submittedName>
        <fullName evidence="3">Siderophore-interacting protein</fullName>
    </submittedName>
</protein>
<dbReference type="RefSeq" id="WP_244377956.1">
    <property type="nucleotide sequence ID" value="NZ_CP083239.1"/>
</dbReference>
<sequence length="256" mass="27674">MNVASPVFPAAPALNRLRFEPKRRRLTVLSTEHVTPSMLRLVLGGEDLADFVSAAPDDHVKLAITRPDGTEERRDYTPRRFDAARRALTLDFALHEAGPATLWAMAARPGDRLDVLGPRGSAVIEDATVAHWLLIGDETALPAIGRRIEEAAAGTRLTSLVAVTGAGEEQRFATAATLDSRWIHRPASALTEAAPFIAALETMELAPATYVWLAAEAAVARAVRAYLTERRGVPLGWIKAAGYWVLGQADAHEKMG</sequence>
<dbReference type="PANTHER" id="PTHR30157:SF0">
    <property type="entry name" value="NADPH-DEPENDENT FERRIC-CHELATE REDUCTASE"/>
    <property type="match status" value="1"/>
</dbReference>
<dbReference type="InterPro" id="IPR039261">
    <property type="entry name" value="FNR_nucleotide-bd"/>
</dbReference>
<dbReference type="Proteomes" id="UP000831684">
    <property type="component" value="Chromosome"/>
</dbReference>
<dbReference type="InterPro" id="IPR013113">
    <property type="entry name" value="SIP_FAD-bd"/>
</dbReference>
<reference evidence="3" key="1">
    <citation type="submission" date="2021-09" db="EMBL/GenBank/DDBJ databases">
        <title>Network and meta-omics reveal the key degrader and cooperation patterns in an efficient 1,4-dioxane-degrading microbial community.</title>
        <authorList>
            <person name="Dai C."/>
        </authorList>
    </citation>
    <scope>NUCLEOTIDE SEQUENCE</scope>
    <source>
        <strain evidence="3">ZM13</strain>
    </source>
</reference>
<proteinExistence type="inferred from homology"/>
<comment type="similarity">
    <text evidence="1">Belongs to the SIP oxidoreductase family.</text>
</comment>
<dbReference type="Gene3D" id="3.40.50.80">
    <property type="entry name" value="Nucleotide-binding domain of ferredoxin-NADP reductase (FNR) module"/>
    <property type="match status" value="1"/>
</dbReference>
<evidence type="ECO:0000256" key="1">
    <source>
        <dbReference type="ARBA" id="ARBA00035644"/>
    </source>
</evidence>
<dbReference type="KEGG" id="apol:K9D25_20800"/>
<dbReference type="InterPro" id="IPR039374">
    <property type="entry name" value="SIP_fam"/>
</dbReference>
<evidence type="ECO:0000259" key="2">
    <source>
        <dbReference type="PROSITE" id="PS51384"/>
    </source>
</evidence>
<dbReference type="Pfam" id="PF08021">
    <property type="entry name" value="FAD_binding_9"/>
    <property type="match status" value="2"/>
</dbReference>
<organism evidence="3 4">
    <name type="scientific">Ancylobacter polymorphus</name>
    <dbReference type="NCBI Taxonomy" id="223390"/>
    <lineage>
        <taxon>Bacteria</taxon>
        <taxon>Pseudomonadati</taxon>
        <taxon>Pseudomonadota</taxon>
        <taxon>Alphaproteobacteria</taxon>
        <taxon>Hyphomicrobiales</taxon>
        <taxon>Xanthobacteraceae</taxon>
        <taxon>Ancylobacter</taxon>
    </lineage>
</organism>
<dbReference type="SUPFAM" id="SSF63380">
    <property type="entry name" value="Riboflavin synthase domain-like"/>
    <property type="match status" value="1"/>
</dbReference>
<dbReference type="InterPro" id="IPR007037">
    <property type="entry name" value="SIP_rossman_dom"/>
</dbReference>
<dbReference type="PANTHER" id="PTHR30157">
    <property type="entry name" value="FERRIC REDUCTASE, NADPH-DEPENDENT"/>
    <property type="match status" value="1"/>
</dbReference>
<accession>A0A9E7D3T0</accession>
<name>A0A9E7D3T0_9HYPH</name>
<evidence type="ECO:0000313" key="4">
    <source>
        <dbReference type="Proteomes" id="UP000831684"/>
    </source>
</evidence>
<dbReference type="CDD" id="cd06193">
    <property type="entry name" value="siderophore_interacting"/>
    <property type="match status" value="1"/>
</dbReference>
<dbReference type="Gene3D" id="2.40.30.10">
    <property type="entry name" value="Translation factors"/>
    <property type="match status" value="1"/>
</dbReference>
<evidence type="ECO:0000313" key="3">
    <source>
        <dbReference type="EMBL" id="UOK71107.1"/>
    </source>
</evidence>
<dbReference type="GO" id="GO:0016491">
    <property type="term" value="F:oxidoreductase activity"/>
    <property type="evidence" value="ECO:0007669"/>
    <property type="project" value="InterPro"/>
</dbReference>
<dbReference type="AlphaFoldDB" id="A0A9E7D3T0"/>